<dbReference type="GO" id="GO:0030833">
    <property type="term" value="P:regulation of actin filament polymerization"/>
    <property type="evidence" value="ECO:0007669"/>
    <property type="project" value="UniProtKB-ARBA"/>
</dbReference>
<dbReference type="FunFam" id="2.130.10.10:FF:000167">
    <property type="entry name" value="Actin-interacting protein 1"/>
    <property type="match status" value="1"/>
</dbReference>
<feature type="repeat" description="WD" evidence="5">
    <location>
        <begin position="308"/>
        <end position="340"/>
    </location>
</feature>
<dbReference type="PANTHER" id="PTHR19856:SF0">
    <property type="entry name" value="WD REPEAT-CONTAINING PROTEIN 1"/>
    <property type="match status" value="1"/>
</dbReference>
<dbReference type="InterPro" id="IPR020472">
    <property type="entry name" value="WD40_PAC1"/>
</dbReference>
<dbReference type="GO" id="GO:0030834">
    <property type="term" value="P:regulation of actin filament depolymerization"/>
    <property type="evidence" value="ECO:0007669"/>
    <property type="project" value="UniProtKB-ARBA"/>
</dbReference>
<dbReference type="Gene3D" id="2.130.10.10">
    <property type="entry name" value="YVTN repeat-like/Quinoprotein amine dehydrogenase"/>
    <property type="match status" value="2"/>
</dbReference>
<feature type="repeat" description="WD" evidence="5">
    <location>
        <begin position="178"/>
        <end position="219"/>
    </location>
</feature>
<dbReference type="InterPro" id="IPR019775">
    <property type="entry name" value="WD40_repeat_CS"/>
</dbReference>
<dbReference type="AlphaFoldDB" id="A0A1D2M4W3"/>
<dbReference type="STRING" id="48709.A0A1D2M4W3"/>
<dbReference type="GO" id="GO:0030864">
    <property type="term" value="C:cortical actin cytoskeleton"/>
    <property type="evidence" value="ECO:0007669"/>
    <property type="project" value="TreeGrafter"/>
</dbReference>
<dbReference type="Proteomes" id="UP000094527">
    <property type="component" value="Unassembled WGS sequence"/>
</dbReference>
<accession>A0A1D2M4W3</accession>
<evidence type="ECO:0000313" key="7">
    <source>
        <dbReference type="Proteomes" id="UP000094527"/>
    </source>
</evidence>
<dbReference type="Pfam" id="PF00400">
    <property type="entry name" value="WD40"/>
    <property type="match status" value="6"/>
</dbReference>
<dbReference type="InterPro" id="IPR001680">
    <property type="entry name" value="WD40_rpt"/>
</dbReference>
<evidence type="ECO:0000313" key="6">
    <source>
        <dbReference type="EMBL" id="ODM88027.1"/>
    </source>
</evidence>
<keyword evidence="1 5" id="KW-0853">WD repeat</keyword>
<feature type="repeat" description="WD" evidence="5">
    <location>
        <begin position="222"/>
        <end position="263"/>
    </location>
</feature>
<comment type="similarity">
    <text evidence="3">Belongs to the WD repeat AIP1 family.</text>
</comment>
<dbReference type="FunFam" id="2.130.10.10:FF:000102">
    <property type="entry name" value="Actin-interacting protein 1"/>
    <property type="match status" value="1"/>
</dbReference>
<keyword evidence="7" id="KW-1185">Reference proteome</keyword>
<evidence type="ECO:0000256" key="4">
    <source>
        <dbReference type="ARBA" id="ARBA00067845"/>
    </source>
</evidence>
<dbReference type="InterPro" id="IPR036322">
    <property type="entry name" value="WD40_repeat_dom_sf"/>
</dbReference>
<evidence type="ECO:0000256" key="2">
    <source>
        <dbReference type="ARBA" id="ARBA00022737"/>
    </source>
</evidence>
<sequence>MSYTCRNTLATLPRTQRGAPIVLGGDPKGKNFLYCNGNSVIIRNIDDPSISDTYTEHSLFSPSGFYISSGDNTGRLRIWDTVNKEHILKSEFTPFRGPIKDISWSADSQRMVVGEGREKFGHVFMSDTGTSVGEISGQSKPINSCDFKPTRPFRIITGSEDNTIGIFEGPPFKFKMTKTDHSGYVFVVKYSPNGELFASGGFDHKVFIYQAKDSQLIGQVGSPAHTGGVYGVAFSPDSKQLLTASGDKTCKLWDVETRQLIATFPMGNQIDDQQVSCLWQGPHLLTVSLGGFITYLDVNNPSKPLRIVKGHNKPITVMCLNEDRTQIFTGCRDGFITYWDAVTGVNDRISGTGHGNQINGMKVVGSTLYTCGIDDTLRLVDLNTYAYTNVNDVKLGSQPRGMDINGERVIIATVKELLILENGWKVGSLPLDYEPSCLAINPDSGDVAVGGSMDNKTHVYVVTGNSFSEKATLDHLGPVTDVKYSPDGNYLAASDGHRKVVLYSAEFYGPAHNKEWGFHSAKVNCVAWSPDSKLVVSGSLDTTLIVWSVEQPAKHLVIKNAHPKSQITRGGCVLSNSSIVSTDKIPTRKYGKLLAFPNNILICHLYLYLL</sequence>
<dbReference type="PRINTS" id="PR00320">
    <property type="entry name" value="GPROTEINBRPT"/>
</dbReference>
<dbReference type="PROSITE" id="PS50294">
    <property type="entry name" value="WD_REPEATS_REGION"/>
    <property type="match status" value="3"/>
</dbReference>
<keyword evidence="2" id="KW-0677">Repeat</keyword>
<proteinExistence type="inferred from homology"/>
<dbReference type="OrthoDB" id="2306at2759"/>
<dbReference type="GO" id="GO:0045214">
    <property type="term" value="P:sarcomere organization"/>
    <property type="evidence" value="ECO:0007669"/>
    <property type="project" value="TreeGrafter"/>
</dbReference>
<name>A0A1D2M4W3_ORCCI</name>
<dbReference type="GO" id="GO:0051015">
    <property type="term" value="F:actin filament binding"/>
    <property type="evidence" value="ECO:0007669"/>
    <property type="project" value="TreeGrafter"/>
</dbReference>
<gene>
    <name evidence="6" type="ORF">Ocin01_18655</name>
</gene>
<dbReference type="PROSITE" id="PS50082">
    <property type="entry name" value="WD_REPEATS_2"/>
    <property type="match status" value="4"/>
</dbReference>
<dbReference type="InterPro" id="IPR015943">
    <property type="entry name" value="WD40/YVTN_repeat-like_dom_sf"/>
</dbReference>
<dbReference type="CDD" id="cd00200">
    <property type="entry name" value="WD40"/>
    <property type="match status" value="1"/>
</dbReference>
<evidence type="ECO:0000256" key="3">
    <source>
        <dbReference type="ARBA" id="ARBA00038366"/>
    </source>
</evidence>
<dbReference type="PROSITE" id="PS00678">
    <property type="entry name" value="WD_REPEATS_1"/>
    <property type="match status" value="1"/>
</dbReference>
<dbReference type="GO" id="GO:0040011">
    <property type="term" value="P:locomotion"/>
    <property type="evidence" value="ECO:0007669"/>
    <property type="project" value="TreeGrafter"/>
</dbReference>
<dbReference type="SUPFAM" id="SSF50978">
    <property type="entry name" value="WD40 repeat-like"/>
    <property type="match status" value="1"/>
</dbReference>
<dbReference type="EMBL" id="LJIJ01004228">
    <property type="protein sequence ID" value="ODM88027.1"/>
    <property type="molecule type" value="Genomic_DNA"/>
</dbReference>
<dbReference type="SMART" id="SM00320">
    <property type="entry name" value="WD40"/>
    <property type="match status" value="9"/>
</dbReference>
<protein>
    <recommendedName>
        <fullName evidence="4">Actin-interacting protein 1</fullName>
    </recommendedName>
</protein>
<dbReference type="GO" id="GO:0030042">
    <property type="term" value="P:actin filament depolymerization"/>
    <property type="evidence" value="ECO:0007669"/>
    <property type="project" value="TreeGrafter"/>
</dbReference>
<feature type="repeat" description="WD" evidence="5">
    <location>
        <begin position="519"/>
        <end position="550"/>
    </location>
</feature>
<organism evidence="6 7">
    <name type="scientific">Orchesella cincta</name>
    <name type="common">Springtail</name>
    <name type="synonym">Podura cincta</name>
    <dbReference type="NCBI Taxonomy" id="48709"/>
    <lineage>
        <taxon>Eukaryota</taxon>
        <taxon>Metazoa</taxon>
        <taxon>Ecdysozoa</taxon>
        <taxon>Arthropoda</taxon>
        <taxon>Hexapoda</taxon>
        <taxon>Collembola</taxon>
        <taxon>Entomobryomorpha</taxon>
        <taxon>Entomobryoidea</taxon>
        <taxon>Orchesellidae</taxon>
        <taxon>Orchesellinae</taxon>
        <taxon>Orchesella</taxon>
    </lineage>
</organism>
<comment type="caution">
    <text evidence="6">The sequence shown here is derived from an EMBL/GenBank/DDBJ whole genome shotgun (WGS) entry which is preliminary data.</text>
</comment>
<dbReference type="SUPFAM" id="SSF101908">
    <property type="entry name" value="Putative isomerase YbhE"/>
    <property type="match status" value="1"/>
</dbReference>
<evidence type="ECO:0000256" key="5">
    <source>
        <dbReference type="PROSITE-ProRule" id="PRU00221"/>
    </source>
</evidence>
<reference evidence="6 7" key="1">
    <citation type="journal article" date="2016" name="Genome Biol. Evol.">
        <title>Gene Family Evolution Reflects Adaptation to Soil Environmental Stressors in the Genome of the Collembolan Orchesella cincta.</title>
        <authorList>
            <person name="Faddeeva-Vakhrusheva A."/>
            <person name="Derks M.F."/>
            <person name="Anvar S.Y."/>
            <person name="Agamennone V."/>
            <person name="Suring W."/>
            <person name="Smit S."/>
            <person name="van Straalen N.M."/>
            <person name="Roelofs D."/>
        </authorList>
    </citation>
    <scope>NUCLEOTIDE SEQUENCE [LARGE SCALE GENOMIC DNA]</scope>
    <source>
        <tissue evidence="6">Mixed pool</tissue>
    </source>
</reference>
<dbReference type="OMA" id="FYQGPPF"/>
<evidence type="ECO:0000256" key="1">
    <source>
        <dbReference type="ARBA" id="ARBA00022574"/>
    </source>
</evidence>
<dbReference type="PANTHER" id="PTHR19856">
    <property type="entry name" value="WD-REPEATCONTAINING PROTEIN WDR1"/>
    <property type="match status" value="1"/>
</dbReference>